<feature type="domain" description="MADF" evidence="2">
    <location>
        <begin position="11"/>
        <end position="36"/>
    </location>
</feature>
<accession>A0AAN7VCV2</accession>
<dbReference type="EMBL" id="JAVRBK010000003">
    <property type="protein sequence ID" value="KAK5646240.1"/>
    <property type="molecule type" value="Genomic_DNA"/>
</dbReference>
<evidence type="ECO:0000259" key="2">
    <source>
        <dbReference type="Pfam" id="PF10545"/>
    </source>
</evidence>
<proteinExistence type="predicted"/>
<protein>
    <recommendedName>
        <fullName evidence="2">MADF domain-containing protein</fullName>
    </recommendedName>
</protein>
<sequence>MEWTNAKVCELIELYRDRPVLWNCRLKEYKDRNKKQDGNIFALILFYLPHPISAFSSETGFTLYSALCTIFLLTINTFHIPFRDHISPYLRSNNLLNIEGRFSYLLCVFLYKVYKHRSPGYLLDSLEKRSDTHTVHLRTDSFTIPIFRTSTFKGSERATSM</sequence>
<name>A0AAN7VCV2_9COLE</name>
<reference evidence="3 4" key="1">
    <citation type="journal article" date="2024" name="Insects">
        <title>An Improved Chromosome-Level Genome Assembly of the Firefly Pyrocoelia pectoralis.</title>
        <authorList>
            <person name="Fu X."/>
            <person name="Meyer-Rochow V.B."/>
            <person name="Ballantyne L."/>
            <person name="Zhu X."/>
        </authorList>
    </citation>
    <scope>NUCLEOTIDE SEQUENCE [LARGE SCALE GENOMIC DNA]</scope>
    <source>
        <strain evidence="3">XCY_ONT2</strain>
    </source>
</reference>
<organism evidence="3 4">
    <name type="scientific">Pyrocoelia pectoralis</name>
    <dbReference type="NCBI Taxonomy" id="417401"/>
    <lineage>
        <taxon>Eukaryota</taxon>
        <taxon>Metazoa</taxon>
        <taxon>Ecdysozoa</taxon>
        <taxon>Arthropoda</taxon>
        <taxon>Hexapoda</taxon>
        <taxon>Insecta</taxon>
        <taxon>Pterygota</taxon>
        <taxon>Neoptera</taxon>
        <taxon>Endopterygota</taxon>
        <taxon>Coleoptera</taxon>
        <taxon>Polyphaga</taxon>
        <taxon>Elateriformia</taxon>
        <taxon>Elateroidea</taxon>
        <taxon>Lampyridae</taxon>
        <taxon>Lampyrinae</taxon>
        <taxon>Pyrocoelia</taxon>
    </lineage>
</organism>
<evidence type="ECO:0000313" key="3">
    <source>
        <dbReference type="EMBL" id="KAK5646240.1"/>
    </source>
</evidence>
<dbReference type="InterPro" id="IPR006578">
    <property type="entry name" value="MADF-dom"/>
</dbReference>
<keyword evidence="1" id="KW-1133">Transmembrane helix</keyword>
<feature type="transmembrane region" description="Helical" evidence="1">
    <location>
        <begin position="61"/>
        <end position="82"/>
    </location>
</feature>
<feature type="transmembrane region" description="Helical" evidence="1">
    <location>
        <begin position="38"/>
        <end position="55"/>
    </location>
</feature>
<dbReference type="AlphaFoldDB" id="A0AAN7VCV2"/>
<dbReference type="Pfam" id="PF10545">
    <property type="entry name" value="MADF_DNA_bdg"/>
    <property type="match status" value="1"/>
</dbReference>
<comment type="caution">
    <text evidence="3">The sequence shown here is derived from an EMBL/GenBank/DDBJ whole genome shotgun (WGS) entry which is preliminary data.</text>
</comment>
<keyword evidence="1" id="KW-0812">Transmembrane</keyword>
<evidence type="ECO:0000256" key="1">
    <source>
        <dbReference type="SAM" id="Phobius"/>
    </source>
</evidence>
<keyword evidence="4" id="KW-1185">Reference proteome</keyword>
<gene>
    <name evidence="3" type="ORF">RI129_004704</name>
</gene>
<keyword evidence="1" id="KW-0472">Membrane</keyword>
<dbReference type="Proteomes" id="UP001329430">
    <property type="component" value="Chromosome 3"/>
</dbReference>
<evidence type="ECO:0000313" key="4">
    <source>
        <dbReference type="Proteomes" id="UP001329430"/>
    </source>
</evidence>